<name>A0A8S1HQ42_9PELO</name>
<comment type="caution">
    <text evidence="2">The sequence shown here is derived from an EMBL/GenBank/DDBJ whole genome shotgun (WGS) entry which is preliminary data.</text>
</comment>
<evidence type="ECO:0000256" key="1">
    <source>
        <dbReference type="SAM" id="MobiDB-lite"/>
    </source>
</evidence>
<organism evidence="2 3">
    <name type="scientific">Caenorhabditis auriculariae</name>
    <dbReference type="NCBI Taxonomy" id="2777116"/>
    <lineage>
        <taxon>Eukaryota</taxon>
        <taxon>Metazoa</taxon>
        <taxon>Ecdysozoa</taxon>
        <taxon>Nematoda</taxon>
        <taxon>Chromadorea</taxon>
        <taxon>Rhabditida</taxon>
        <taxon>Rhabditina</taxon>
        <taxon>Rhabditomorpha</taxon>
        <taxon>Rhabditoidea</taxon>
        <taxon>Rhabditidae</taxon>
        <taxon>Peloderinae</taxon>
        <taxon>Caenorhabditis</taxon>
    </lineage>
</organism>
<evidence type="ECO:0000313" key="3">
    <source>
        <dbReference type="Proteomes" id="UP000835052"/>
    </source>
</evidence>
<proteinExistence type="predicted"/>
<accession>A0A8S1HQ42</accession>
<feature type="region of interest" description="Disordered" evidence="1">
    <location>
        <begin position="75"/>
        <end position="123"/>
    </location>
</feature>
<dbReference type="EMBL" id="CAJGYM010000091">
    <property type="protein sequence ID" value="CAD6197345.1"/>
    <property type="molecule type" value="Genomic_DNA"/>
</dbReference>
<gene>
    <name evidence="2" type="ORF">CAUJ_LOCUS13254</name>
</gene>
<sequence>MLGEMLLISLEGVNRKNPSFIHHFPSNASPKRPQSFTKNLYDSFFFSLHTSPRSKNSFRGGGGADVAQIAVRTSNQHRRAVLTSQQTTRESAKQKKRQGAYVINQHCRDTQEKGRKKGGEGAESDGLDLFLWVFSPESTFSSSF</sequence>
<protein>
    <submittedName>
        <fullName evidence="2">Uncharacterized protein</fullName>
    </submittedName>
</protein>
<dbReference type="AlphaFoldDB" id="A0A8S1HQ42"/>
<keyword evidence="3" id="KW-1185">Reference proteome</keyword>
<dbReference type="Proteomes" id="UP000835052">
    <property type="component" value="Unassembled WGS sequence"/>
</dbReference>
<feature type="compositionally biased region" description="Basic and acidic residues" evidence="1">
    <location>
        <begin position="106"/>
        <end position="120"/>
    </location>
</feature>
<reference evidence="2" key="1">
    <citation type="submission" date="2020-10" db="EMBL/GenBank/DDBJ databases">
        <authorList>
            <person name="Kikuchi T."/>
        </authorList>
    </citation>
    <scope>NUCLEOTIDE SEQUENCE</scope>
    <source>
        <strain evidence="2">NKZ352</strain>
    </source>
</reference>
<evidence type="ECO:0000313" key="2">
    <source>
        <dbReference type="EMBL" id="CAD6197345.1"/>
    </source>
</evidence>